<dbReference type="AlphaFoldDB" id="A0A1H4YDI2"/>
<keyword evidence="3 5" id="KW-0663">Pyridoxal phosphate</keyword>
<dbReference type="STRING" id="53406.SAMN05421553_2141"/>
<dbReference type="InterPro" id="IPR015421">
    <property type="entry name" value="PyrdxlP-dep_Trfase_major"/>
</dbReference>
<dbReference type="Gene3D" id="3.90.1150.10">
    <property type="entry name" value="Aspartate Aminotransferase, domain 1"/>
    <property type="match status" value="1"/>
</dbReference>
<evidence type="ECO:0000256" key="2">
    <source>
        <dbReference type="ARBA" id="ARBA00022793"/>
    </source>
</evidence>
<protein>
    <submittedName>
        <fullName evidence="7">Arginine decarboxylase</fullName>
    </submittedName>
</protein>
<dbReference type="GO" id="GO:0005829">
    <property type="term" value="C:cytosol"/>
    <property type="evidence" value="ECO:0007669"/>
    <property type="project" value="TreeGrafter"/>
</dbReference>
<dbReference type="OrthoDB" id="9761189at2"/>
<dbReference type="Proteomes" id="UP000242849">
    <property type="component" value="Unassembled WGS sequence"/>
</dbReference>
<dbReference type="Gene3D" id="3.40.640.10">
    <property type="entry name" value="Type I PLP-dependent aspartate aminotransferase-like (Major domain)"/>
    <property type="match status" value="1"/>
</dbReference>
<dbReference type="Gene3D" id="3.90.100.10">
    <property type="entry name" value="Orn/Lys/Arg decarboxylase, C-terminal domain"/>
    <property type="match status" value="1"/>
</dbReference>
<dbReference type="Pfam" id="PF01276">
    <property type="entry name" value="OKR_DC_1"/>
    <property type="match status" value="1"/>
</dbReference>
<dbReference type="RefSeq" id="WP_090380160.1">
    <property type="nucleotide sequence ID" value="NZ_CP156749.1"/>
</dbReference>
<evidence type="ECO:0000313" key="7">
    <source>
        <dbReference type="EMBL" id="SED16042.1"/>
    </source>
</evidence>
<name>A0A1H4YDI2_PSEAG</name>
<proteinExistence type="inferred from homology"/>
<dbReference type="SUPFAM" id="SSF53383">
    <property type="entry name" value="PLP-dependent transferases"/>
    <property type="match status" value="1"/>
</dbReference>
<dbReference type="InterPro" id="IPR015422">
    <property type="entry name" value="PyrdxlP-dep_Trfase_small"/>
</dbReference>
<dbReference type="SUPFAM" id="SSF55904">
    <property type="entry name" value="Ornithine decarboxylase C-terminal domain"/>
    <property type="match status" value="1"/>
</dbReference>
<dbReference type="InterPro" id="IPR011193">
    <property type="entry name" value="Orn/lys/arg_de-COase"/>
</dbReference>
<dbReference type="InterPro" id="IPR036633">
    <property type="entry name" value="Prn/Lys/Arg_de-COase_C_sf"/>
</dbReference>
<dbReference type="PANTHER" id="PTHR45229:SF3">
    <property type="entry name" value="BIODEGRADATIVE ARGININE DECARBOXYLASE"/>
    <property type="match status" value="1"/>
</dbReference>
<keyword evidence="4" id="KW-0456">Lyase</keyword>
<dbReference type="PROSITE" id="PS00703">
    <property type="entry name" value="OKR_DC_1"/>
    <property type="match status" value="1"/>
</dbReference>
<evidence type="ECO:0000256" key="5">
    <source>
        <dbReference type="PIRSR" id="PIRSR009393-1"/>
    </source>
</evidence>
<dbReference type="GO" id="GO:0030170">
    <property type="term" value="F:pyridoxal phosphate binding"/>
    <property type="evidence" value="ECO:0007669"/>
    <property type="project" value="TreeGrafter"/>
</dbReference>
<keyword evidence="8" id="KW-1185">Reference proteome</keyword>
<keyword evidence="2" id="KW-0210">Decarboxylase</keyword>
<dbReference type="GO" id="GO:0008792">
    <property type="term" value="F:arginine decarboxylase activity"/>
    <property type="evidence" value="ECO:0007669"/>
    <property type="project" value="TreeGrafter"/>
</dbReference>
<feature type="domain" description="Orn/Lys/Arg decarboxylases family 1 pyridoxal-P attachment site" evidence="6">
    <location>
        <begin position="393"/>
        <end position="407"/>
    </location>
</feature>
<dbReference type="PANTHER" id="PTHR45229">
    <property type="entry name" value="CONSTITUTIVE ORNITHINE DECARBOXYLASE"/>
    <property type="match status" value="1"/>
</dbReference>
<gene>
    <name evidence="7" type="ORF">SAMN05421553_2141</name>
</gene>
<dbReference type="CDD" id="cd00615">
    <property type="entry name" value="Orn_deC_like"/>
    <property type="match status" value="1"/>
</dbReference>
<dbReference type="InterPro" id="IPR000310">
    <property type="entry name" value="Orn/Lys/Arg_deCO2ase_major_dom"/>
</dbReference>
<evidence type="ECO:0000313" key="8">
    <source>
        <dbReference type="Proteomes" id="UP000242849"/>
    </source>
</evidence>
<dbReference type="Pfam" id="PF03711">
    <property type="entry name" value="OKR_DC_1_C"/>
    <property type="match status" value="1"/>
</dbReference>
<dbReference type="InterPro" id="IPR015424">
    <property type="entry name" value="PyrdxlP-dep_Trfase"/>
</dbReference>
<evidence type="ECO:0000256" key="3">
    <source>
        <dbReference type="ARBA" id="ARBA00022898"/>
    </source>
</evidence>
<comment type="similarity">
    <text evidence="1">Belongs to the Orn/Lys/Arg decarboxylase class-I family.</text>
</comment>
<organism evidence="7 8">
    <name type="scientific">Pseudomonas anguilliseptica</name>
    <dbReference type="NCBI Taxonomy" id="53406"/>
    <lineage>
        <taxon>Bacteria</taxon>
        <taxon>Pseudomonadati</taxon>
        <taxon>Pseudomonadota</taxon>
        <taxon>Gammaproteobacteria</taxon>
        <taxon>Pseudomonadales</taxon>
        <taxon>Pseudomonadaceae</taxon>
        <taxon>Pseudomonas</taxon>
    </lineage>
</organism>
<dbReference type="EMBL" id="FNSC01000001">
    <property type="protein sequence ID" value="SED16042.1"/>
    <property type="molecule type" value="Genomic_DNA"/>
</dbReference>
<dbReference type="InterPro" id="IPR005308">
    <property type="entry name" value="OKR_de-COase_N"/>
</dbReference>
<accession>A0A1H4YDI2</accession>
<feature type="modified residue" description="N6-(pyridoxal phosphate)lysine" evidence="5">
    <location>
        <position position="398"/>
    </location>
</feature>
<sequence length="766" mass="84547">MSHAKVPLPASLAQRYPVLIVLNTLEHPDSIVLRSAEEVGRALQKHGLAVERVSSLDDAEIAFRADPAYCCVILGWGLCEENLPLALHLIQLIRQRTAQLPIMLGMSQAHQSRVPLEFVENIDGFIWQPEDSPEFVAGRIEAAARRYLDSILPPFFGALVNFADTHEYSWHTPGHTGGTAFMKTAVGRSFLDFYGEQMLRSDLSVSVGELGSLNDHSGPIAEAEKNAARVFGADYTFFSVGGSSASNEIVLHSAVTDGDAVLVDRNCHKSLNYALNMSGAVPLYLRPRRNARGLIGPVPRSELTPEAVAQKITESPLMTDKQARPVLAVLTNSTYDGLCYNVQTTTRELSQSVERIHYDEAWYAYARFNPLYEGRYGMHRGERHADDATVTVTHSTHKLLAALSQASMIHIRSGKVPVKPALFNEEFMMHTSTSPQYSIIASTDVSAKMMDDAGEYLTDESIGEAIAFRQAMVRLGNEVRKRKPQDWWFGVWQPDEVNGVPFADLDPQTLRQGDAWVLKPNASWHGFGDLGRDYCMLDPIKVTVLTPGQTLEGQMEASGIPAPLVSSFLASRGIVVEKTEPYSILLLFSLGVTKGKWGSLVAGLMEFKKHYDSNASLELVMPELVANHGERYAGMGLKDLADAMHQDMLASKLLHNMDAAFNLLPDVVSSPRETYAKLVKGQIEQIAVRDMLNRTVAVQVVPYPPGIPLMMPGEKAGADKQAIIDYLLAMELFDSHFPGFEHDNHGVEIERDGQGGLTYRVYVVKQ</sequence>
<dbReference type="InterPro" id="IPR008286">
    <property type="entry name" value="Prn/Lys/Arg_de-COase_C"/>
</dbReference>
<reference evidence="8" key="1">
    <citation type="submission" date="2016-10" db="EMBL/GenBank/DDBJ databases">
        <authorList>
            <person name="Varghese N."/>
            <person name="Submissions S."/>
        </authorList>
    </citation>
    <scope>NUCLEOTIDE SEQUENCE [LARGE SCALE GENOMIC DNA]</scope>
    <source>
        <strain evidence="8">DSM 12111</strain>
    </source>
</reference>
<dbReference type="PIRSF" id="PIRSF009393">
    <property type="entry name" value="Orn_decarb"/>
    <property type="match status" value="1"/>
</dbReference>
<evidence type="ECO:0000256" key="1">
    <source>
        <dbReference type="ARBA" id="ARBA00010671"/>
    </source>
</evidence>
<dbReference type="Gene3D" id="3.40.50.2300">
    <property type="match status" value="1"/>
</dbReference>
<dbReference type="Pfam" id="PF03709">
    <property type="entry name" value="OKR_DC_1_N"/>
    <property type="match status" value="1"/>
</dbReference>
<dbReference type="GO" id="GO:0006527">
    <property type="term" value="P:L-arginine catabolic process"/>
    <property type="evidence" value="ECO:0007669"/>
    <property type="project" value="TreeGrafter"/>
</dbReference>
<evidence type="ECO:0000259" key="6">
    <source>
        <dbReference type="PROSITE" id="PS00703"/>
    </source>
</evidence>
<evidence type="ECO:0000256" key="4">
    <source>
        <dbReference type="ARBA" id="ARBA00023239"/>
    </source>
</evidence>